<evidence type="ECO:0000313" key="4">
    <source>
        <dbReference type="Proteomes" id="UP000826234"/>
    </source>
</evidence>
<evidence type="ECO:0000256" key="1">
    <source>
        <dbReference type="SAM" id="Coils"/>
    </source>
</evidence>
<sequence length="370" mass="42502">MQRSSLPTKPSLLKNGADGKGSVSSSSGRGGPSFSNGKPNPDGFTGKSPISTISIEDHGNLYHGMRPLCRIRPTSAVIQGSSVAHINRLQGELVRKRKECEELKKQNKCLSNELHLERIFMKSENELGMRNLRNLNHGLQATVKELKHKLNASQQNVAKYSKLAEEASLAQAEAEKNRAEAEVQKKLCQEQQEAVQLENLSLKDETQQLKRKLTEMQQLLAQVEKSHFESQLKLERITMEREVISKERRYLEHERNELKQKLKGTMEENSKCKENEISQRCRTEAAEEALEKATLLHYEAERRKCLLECEKEEKEKQCEIWMKKYNSLAELLHSQEEDKSKRQNKAVCSTLKSISYEQKYMMNDSNKFLL</sequence>
<evidence type="ECO:0000256" key="2">
    <source>
        <dbReference type="SAM" id="MobiDB-lite"/>
    </source>
</evidence>
<gene>
    <name evidence="3" type="ORF">JD844_021763</name>
</gene>
<feature type="coiled-coil region" evidence="1">
    <location>
        <begin position="86"/>
        <end position="315"/>
    </location>
</feature>
<accession>A0ABQ7SU99</accession>
<keyword evidence="4" id="KW-1185">Reference proteome</keyword>
<reference evidence="3 4" key="1">
    <citation type="journal article" date="2022" name="Gigascience">
        <title>A chromosome-level genome assembly and annotation of the desert horned lizard, Phrynosoma platyrhinos, provides insight into chromosomal rearrangements among reptiles.</title>
        <authorList>
            <person name="Koochekian N."/>
            <person name="Ascanio A."/>
            <person name="Farleigh K."/>
            <person name="Card D.C."/>
            <person name="Schield D.R."/>
            <person name="Castoe T.A."/>
            <person name="Jezkova T."/>
        </authorList>
    </citation>
    <scope>NUCLEOTIDE SEQUENCE [LARGE SCALE GENOMIC DNA]</scope>
    <source>
        <strain evidence="3">NK-2021</strain>
    </source>
</reference>
<keyword evidence="1" id="KW-0175">Coiled coil</keyword>
<feature type="compositionally biased region" description="Low complexity" evidence="2">
    <location>
        <begin position="20"/>
        <end position="37"/>
    </location>
</feature>
<name>A0ABQ7SU99_PHRPL</name>
<organism evidence="3 4">
    <name type="scientific">Phrynosoma platyrhinos</name>
    <name type="common">Desert horned lizard</name>
    <dbReference type="NCBI Taxonomy" id="52577"/>
    <lineage>
        <taxon>Eukaryota</taxon>
        <taxon>Metazoa</taxon>
        <taxon>Chordata</taxon>
        <taxon>Craniata</taxon>
        <taxon>Vertebrata</taxon>
        <taxon>Euteleostomi</taxon>
        <taxon>Lepidosauria</taxon>
        <taxon>Squamata</taxon>
        <taxon>Bifurcata</taxon>
        <taxon>Unidentata</taxon>
        <taxon>Episquamata</taxon>
        <taxon>Toxicofera</taxon>
        <taxon>Iguania</taxon>
        <taxon>Phrynosomatidae</taxon>
        <taxon>Phrynosomatinae</taxon>
        <taxon>Phrynosoma</taxon>
    </lineage>
</organism>
<evidence type="ECO:0000313" key="3">
    <source>
        <dbReference type="EMBL" id="KAH0620886.1"/>
    </source>
</evidence>
<comment type="caution">
    <text evidence="3">The sequence shown here is derived from an EMBL/GenBank/DDBJ whole genome shotgun (WGS) entry which is preliminary data.</text>
</comment>
<protein>
    <submittedName>
        <fullName evidence="3">Uncharacterized protein</fullName>
    </submittedName>
</protein>
<feature type="region of interest" description="Disordered" evidence="2">
    <location>
        <begin position="1"/>
        <end position="51"/>
    </location>
</feature>
<proteinExistence type="predicted"/>
<dbReference type="EMBL" id="JAIPUX010003289">
    <property type="protein sequence ID" value="KAH0620886.1"/>
    <property type="molecule type" value="Genomic_DNA"/>
</dbReference>
<dbReference type="Proteomes" id="UP000826234">
    <property type="component" value="Unassembled WGS sequence"/>
</dbReference>